<feature type="transmembrane region" description="Helical" evidence="2">
    <location>
        <begin position="72"/>
        <end position="91"/>
    </location>
</feature>
<dbReference type="AlphaFoldDB" id="A0A263D9K0"/>
<dbReference type="InParanoid" id="A0A263D9K0"/>
<keyword evidence="5" id="KW-1185">Reference proteome</keyword>
<gene>
    <name evidence="4" type="ORF">CFN78_02400</name>
</gene>
<comment type="caution">
    <text evidence="4">The sequence shown here is derived from an EMBL/GenBank/DDBJ whole genome shotgun (WGS) entry which is preliminary data.</text>
</comment>
<feature type="region of interest" description="Disordered" evidence="1">
    <location>
        <begin position="36"/>
        <end position="67"/>
    </location>
</feature>
<accession>A0A263D9K0</accession>
<proteinExistence type="predicted"/>
<sequence length="100" mass="10236">MVLTLGVLTMMAGPFTAAAEGQAPRVAGVAASAPVLVQDPTEPPAETPAETGPTIDPAESEQADSEKTQTKFIVGGIALVLLLLVIGGRRIRSKRRNAGS</sequence>
<evidence type="ECO:0000256" key="2">
    <source>
        <dbReference type="SAM" id="Phobius"/>
    </source>
</evidence>
<protein>
    <recommendedName>
        <fullName evidence="6">Gram-positive cocci surface proteins LPxTG domain-containing protein</fullName>
    </recommendedName>
</protein>
<feature type="signal peptide" evidence="3">
    <location>
        <begin position="1"/>
        <end position="19"/>
    </location>
</feature>
<dbReference type="EMBL" id="NKYE01000001">
    <property type="protein sequence ID" value="OZM75051.1"/>
    <property type="molecule type" value="Genomic_DNA"/>
</dbReference>
<keyword evidence="3" id="KW-0732">Signal</keyword>
<keyword evidence="2" id="KW-0472">Membrane</keyword>
<keyword evidence="2" id="KW-1133">Transmembrane helix</keyword>
<organism evidence="4 5">
    <name type="scientific">Amycolatopsis antarctica</name>
    <dbReference type="NCBI Taxonomy" id="1854586"/>
    <lineage>
        <taxon>Bacteria</taxon>
        <taxon>Bacillati</taxon>
        <taxon>Actinomycetota</taxon>
        <taxon>Actinomycetes</taxon>
        <taxon>Pseudonocardiales</taxon>
        <taxon>Pseudonocardiaceae</taxon>
        <taxon>Amycolatopsis</taxon>
    </lineage>
</organism>
<evidence type="ECO:0008006" key="6">
    <source>
        <dbReference type="Google" id="ProtNLM"/>
    </source>
</evidence>
<reference evidence="4 5" key="1">
    <citation type="submission" date="2017-07" db="EMBL/GenBank/DDBJ databases">
        <title>Amycolatopsis antarcticus sp. nov., isolated from the surface of an Antarcticus brown macroalga.</title>
        <authorList>
            <person name="Wang J."/>
            <person name="Leiva S."/>
            <person name="Huang J."/>
            <person name="Huang Y."/>
        </authorList>
    </citation>
    <scope>NUCLEOTIDE SEQUENCE [LARGE SCALE GENOMIC DNA]</scope>
    <source>
        <strain evidence="4 5">AU-G6</strain>
    </source>
</reference>
<keyword evidence="2" id="KW-0812">Transmembrane</keyword>
<feature type="chain" id="PRO_5012944071" description="Gram-positive cocci surface proteins LPxTG domain-containing protein" evidence="3">
    <location>
        <begin position="20"/>
        <end position="100"/>
    </location>
</feature>
<evidence type="ECO:0000313" key="5">
    <source>
        <dbReference type="Proteomes" id="UP000242444"/>
    </source>
</evidence>
<dbReference type="Proteomes" id="UP000242444">
    <property type="component" value="Unassembled WGS sequence"/>
</dbReference>
<evidence type="ECO:0000256" key="3">
    <source>
        <dbReference type="SAM" id="SignalP"/>
    </source>
</evidence>
<evidence type="ECO:0000313" key="4">
    <source>
        <dbReference type="EMBL" id="OZM75051.1"/>
    </source>
</evidence>
<evidence type="ECO:0000256" key="1">
    <source>
        <dbReference type="SAM" id="MobiDB-lite"/>
    </source>
</evidence>
<name>A0A263D9K0_9PSEU</name>